<organism evidence="2 3">
    <name type="scientific">Comamonas aquatica DA1877</name>
    <dbReference type="NCBI Taxonomy" id="1457173"/>
    <lineage>
        <taxon>Bacteria</taxon>
        <taxon>Pseudomonadati</taxon>
        <taxon>Pseudomonadota</taxon>
        <taxon>Betaproteobacteria</taxon>
        <taxon>Burkholderiales</taxon>
        <taxon>Comamonadaceae</taxon>
        <taxon>Comamonas</taxon>
    </lineage>
</organism>
<evidence type="ECO:0000256" key="1">
    <source>
        <dbReference type="SAM" id="Phobius"/>
    </source>
</evidence>
<proteinExistence type="predicted"/>
<sequence length="78" mass="9355">MNVRFRTGSQRVRGFISWPKADEKAKMHKVANDLQTLGYFSAISYNATFLMHVINHIYMAEWIRAKRLKYFRLEMIRT</sequence>
<keyword evidence="1" id="KW-0812">Transmembrane</keyword>
<gene>
    <name evidence="2" type="ORF">AX13_15200</name>
</gene>
<evidence type="ECO:0000313" key="2">
    <source>
        <dbReference type="EMBL" id="EXU80605.1"/>
    </source>
</evidence>
<accession>A0A014P382</accession>
<reference evidence="2 3" key="1">
    <citation type="submission" date="2014-01" db="EMBL/GenBank/DDBJ databases">
        <title>Interspecies Systems Biology Uncovers Metabolites Affecting C. elegans Gene Expression and Life History Traits.</title>
        <authorList>
            <person name="Watson E."/>
            <person name="Macneil L.T."/>
            <person name="Ritter A.D."/>
            <person name="Yilmaz L.S."/>
            <person name="Rosebrock A.P."/>
            <person name="Caudy A.A."/>
            <person name="Walhout A.J."/>
        </authorList>
    </citation>
    <scope>NUCLEOTIDE SEQUENCE [LARGE SCALE GENOMIC DNA]</scope>
    <source>
        <strain evidence="2 3">DA1877</strain>
    </source>
</reference>
<keyword evidence="1" id="KW-1133">Transmembrane helix</keyword>
<comment type="caution">
    <text evidence="2">The sequence shown here is derived from an EMBL/GenBank/DDBJ whole genome shotgun (WGS) entry which is preliminary data.</text>
</comment>
<keyword evidence="3" id="KW-1185">Reference proteome</keyword>
<dbReference type="EMBL" id="JBOK01000006">
    <property type="protein sequence ID" value="EXU80605.1"/>
    <property type="molecule type" value="Genomic_DNA"/>
</dbReference>
<name>A0A014P382_9BURK</name>
<keyword evidence="1" id="KW-0472">Membrane</keyword>
<dbReference type="AlphaFoldDB" id="A0A014P382"/>
<feature type="transmembrane region" description="Helical" evidence="1">
    <location>
        <begin position="37"/>
        <end position="58"/>
    </location>
</feature>
<protein>
    <submittedName>
        <fullName evidence="2">Uncharacterized protein</fullName>
    </submittedName>
</protein>
<dbReference type="Proteomes" id="UP000020766">
    <property type="component" value="Unassembled WGS sequence"/>
</dbReference>
<evidence type="ECO:0000313" key="3">
    <source>
        <dbReference type="Proteomes" id="UP000020766"/>
    </source>
</evidence>